<name>A0AA40G017_9HYME</name>
<sequence length="108" mass="11766">MNDDRHSIALCSSKGLTPVQVLISNEIIKSALGFSPTRELMWSIIRYVCTEYLRPPGGYNSVRDTIVLVNGQPMMVQPSSTSGTAQKLPGPSILKNSSKTDLITSQQV</sequence>
<keyword evidence="3" id="KW-1185">Reference proteome</keyword>
<dbReference type="EMBL" id="JAHYIQ010000010">
    <property type="protein sequence ID" value="KAK1128477.1"/>
    <property type="molecule type" value="Genomic_DNA"/>
</dbReference>
<feature type="region of interest" description="Disordered" evidence="1">
    <location>
        <begin position="77"/>
        <end position="108"/>
    </location>
</feature>
<evidence type="ECO:0000256" key="1">
    <source>
        <dbReference type="SAM" id="MobiDB-lite"/>
    </source>
</evidence>
<dbReference type="Proteomes" id="UP001177670">
    <property type="component" value="Unassembled WGS sequence"/>
</dbReference>
<evidence type="ECO:0000313" key="3">
    <source>
        <dbReference type="Proteomes" id="UP001177670"/>
    </source>
</evidence>
<feature type="compositionally biased region" description="Polar residues" evidence="1">
    <location>
        <begin position="94"/>
        <end position="108"/>
    </location>
</feature>
<protein>
    <submittedName>
        <fullName evidence="2">Uncharacterized protein</fullName>
    </submittedName>
</protein>
<accession>A0AA40G017</accession>
<reference evidence="2" key="1">
    <citation type="submission" date="2021-10" db="EMBL/GenBank/DDBJ databases">
        <title>Melipona bicolor Genome sequencing and assembly.</title>
        <authorList>
            <person name="Araujo N.S."/>
            <person name="Arias M.C."/>
        </authorList>
    </citation>
    <scope>NUCLEOTIDE SEQUENCE</scope>
    <source>
        <strain evidence="2">USP_2M_L1-L4_2017</strain>
        <tissue evidence="2">Whole body</tissue>
    </source>
</reference>
<gene>
    <name evidence="2" type="ORF">K0M31_002937</name>
</gene>
<comment type="caution">
    <text evidence="2">The sequence shown here is derived from an EMBL/GenBank/DDBJ whole genome shotgun (WGS) entry which is preliminary data.</text>
</comment>
<proteinExistence type="predicted"/>
<dbReference type="AlphaFoldDB" id="A0AA40G017"/>
<evidence type="ECO:0000313" key="2">
    <source>
        <dbReference type="EMBL" id="KAK1128477.1"/>
    </source>
</evidence>
<organism evidence="2 3">
    <name type="scientific">Melipona bicolor</name>
    <dbReference type="NCBI Taxonomy" id="60889"/>
    <lineage>
        <taxon>Eukaryota</taxon>
        <taxon>Metazoa</taxon>
        <taxon>Ecdysozoa</taxon>
        <taxon>Arthropoda</taxon>
        <taxon>Hexapoda</taxon>
        <taxon>Insecta</taxon>
        <taxon>Pterygota</taxon>
        <taxon>Neoptera</taxon>
        <taxon>Endopterygota</taxon>
        <taxon>Hymenoptera</taxon>
        <taxon>Apocrita</taxon>
        <taxon>Aculeata</taxon>
        <taxon>Apoidea</taxon>
        <taxon>Anthophila</taxon>
        <taxon>Apidae</taxon>
        <taxon>Melipona</taxon>
    </lineage>
</organism>